<feature type="region of interest" description="Disordered" evidence="7">
    <location>
        <begin position="522"/>
        <end position="665"/>
    </location>
</feature>
<feature type="domain" description="LIM zinc-binding" evidence="8">
    <location>
        <begin position="223"/>
        <end position="283"/>
    </location>
</feature>
<feature type="compositionally biased region" description="Polar residues" evidence="7">
    <location>
        <begin position="400"/>
        <end position="409"/>
    </location>
</feature>
<evidence type="ECO:0000259" key="9">
    <source>
        <dbReference type="PROSITE" id="PS51303"/>
    </source>
</evidence>
<feature type="compositionally biased region" description="Polar residues" evidence="7">
    <location>
        <begin position="817"/>
        <end position="826"/>
    </location>
</feature>
<feature type="compositionally biased region" description="Low complexity" evidence="7">
    <location>
        <begin position="635"/>
        <end position="647"/>
    </location>
</feature>
<evidence type="ECO:0000256" key="2">
    <source>
        <dbReference type="ARBA" id="ARBA00022723"/>
    </source>
</evidence>
<keyword evidence="5 6" id="KW-0440">LIM domain</keyword>
<dbReference type="AlphaFoldDB" id="A0AAV2RK99"/>
<dbReference type="Proteomes" id="UP001497623">
    <property type="component" value="Unassembled WGS sequence"/>
</dbReference>
<dbReference type="CDD" id="cd09827">
    <property type="entry name" value="PET_Prickle"/>
    <property type="match status" value="1"/>
</dbReference>
<dbReference type="InterPro" id="IPR033727">
    <property type="entry name" value="LIM3_prickle"/>
</dbReference>
<protein>
    <submittedName>
        <fullName evidence="10">Uncharacterized protein</fullName>
    </submittedName>
</protein>
<evidence type="ECO:0000259" key="8">
    <source>
        <dbReference type="PROSITE" id="PS50023"/>
    </source>
</evidence>
<dbReference type="FunFam" id="2.10.110.10:FF:000005">
    <property type="entry name" value="Testin isoform 1"/>
    <property type="match status" value="1"/>
</dbReference>
<dbReference type="PROSITE" id="PS50023">
    <property type="entry name" value="LIM_DOMAIN_2"/>
    <property type="match status" value="2"/>
</dbReference>
<dbReference type="SUPFAM" id="SSF57716">
    <property type="entry name" value="Glucocorticoid receptor-like (DNA-binding domain)"/>
    <property type="match status" value="2"/>
</dbReference>
<gene>
    <name evidence="10" type="ORF">MNOR_LOCUS24544</name>
</gene>
<dbReference type="CDD" id="cd09420">
    <property type="entry name" value="LIM3_Prickle"/>
    <property type="match status" value="1"/>
</dbReference>
<feature type="compositionally biased region" description="Polar residues" evidence="7">
    <location>
        <begin position="349"/>
        <end position="358"/>
    </location>
</feature>
<dbReference type="Pfam" id="PF00412">
    <property type="entry name" value="LIM"/>
    <property type="match status" value="3"/>
</dbReference>
<evidence type="ECO:0000256" key="4">
    <source>
        <dbReference type="ARBA" id="ARBA00022833"/>
    </source>
</evidence>
<dbReference type="InterPro" id="IPR033723">
    <property type="entry name" value="PET_prickle"/>
</dbReference>
<dbReference type="Gene3D" id="2.10.110.10">
    <property type="entry name" value="Cysteine Rich Protein"/>
    <property type="match status" value="3"/>
</dbReference>
<feature type="region of interest" description="Disordered" evidence="7">
    <location>
        <begin position="345"/>
        <end position="415"/>
    </location>
</feature>
<evidence type="ECO:0000256" key="1">
    <source>
        <dbReference type="ARBA" id="ARBA00008268"/>
    </source>
</evidence>
<dbReference type="InterPro" id="IPR047120">
    <property type="entry name" value="Pk/Esn/Tes"/>
</dbReference>
<reference evidence="10 11" key="1">
    <citation type="submission" date="2024-05" db="EMBL/GenBank/DDBJ databases">
        <authorList>
            <person name="Wallberg A."/>
        </authorList>
    </citation>
    <scope>NUCLEOTIDE SEQUENCE [LARGE SCALE GENOMIC DNA]</scope>
</reference>
<dbReference type="GO" id="GO:0008270">
    <property type="term" value="F:zinc ion binding"/>
    <property type="evidence" value="ECO:0007669"/>
    <property type="project" value="InterPro"/>
</dbReference>
<keyword evidence="4 6" id="KW-0862">Zinc</keyword>
<feature type="compositionally biased region" description="Basic residues" evidence="7">
    <location>
        <begin position="798"/>
        <end position="809"/>
    </location>
</feature>
<evidence type="ECO:0000313" key="10">
    <source>
        <dbReference type="EMBL" id="CAL4124481.1"/>
    </source>
</evidence>
<feature type="compositionally biased region" description="Low complexity" evidence="7">
    <location>
        <begin position="778"/>
        <end position="793"/>
    </location>
</feature>
<feature type="domain" description="PET" evidence="9">
    <location>
        <begin position="46"/>
        <end position="154"/>
    </location>
</feature>
<evidence type="ECO:0000256" key="5">
    <source>
        <dbReference type="ARBA" id="ARBA00023038"/>
    </source>
</evidence>
<keyword evidence="2 6" id="KW-0479">Metal-binding</keyword>
<dbReference type="PANTHER" id="PTHR24211">
    <property type="entry name" value="LIM DOMAIN-CONTAINING PROTEIN"/>
    <property type="match status" value="1"/>
</dbReference>
<dbReference type="InterPro" id="IPR001781">
    <property type="entry name" value="Znf_LIM"/>
</dbReference>
<proteinExistence type="inferred from homology"/>
<name>A0AAV2RK99_MEGNR</name>
<keyword evidence="3" id="KW-0677">Repeat</keyword>
<feature type="compositionally biased region" description="Polar residues" evidence="7">
    <location>
        <begin position="538"/>
        <end position="548"/>
    </location>
</feature>
<evidence type="ECO:0000313" key="11">
    <source>
        <dbReference type="Proteomes" id="UP001497623"/>
    </source>
</evidence>
<dbReference type="EMBL" id="CAXKWB010022615">
    <property type="protein sequence ID" value="CAL4124481.1"/>
    <property type="molecule type" value="Genomic_DNA"/>
</dbReference>
<feature type="compositionally biased region" description="Polar residues" evidence="7">
    <location>
        <begin position="578"/>
        <end position="594"/>
    </location>
</feature>
<evidence type="ECO:0000256" key="6">
    <source>
        <dbReference type="PROSITE-ProRule" id="PRU00125"/>
    </source>
</evidence>
<comment type="similarity">
    <text evidence="1">Belongs to the prickle / espinas / testin family.</text>
</comment>
<dbReference type="PROSITE" id="PS00478">
    <property type="entry name" value="LIM_DOMAIN_1"/>
    <property type="match status" value="1"/>
</dbReference>
<dbReference type="PANTHER" id="PTHR24211:SF20">
    <property type="entry name" value="PROTEIN ESPINAS-RELATED"/>
    <property type="match status" value="1"/>
</dbReference>
<dbReference type="InterPro" id="IPR033726">
    <property type="entry name" value="LIM2_prickle"/>
</dbReference>
<feature type="compositionally biased region" description="Low complexity" evidence="7">
    <location>
        <begin position="549"/>
        <end position="558"/>
    </location>
</feature>
<feature type="region of interest" description="Disordered" evidence="7">
    <location>
        <begin position="757"/>
        <end position="826"/>
    </location>
</feature>
<dbReference type="InterPro" id="IPR033725">
    <property type="entry name" value="LIM1_prickle"/>
</dbReference>
<sequence length="855" mass="94143">MTSPAPGRPPQIPAVIRKSFPVVTASASLARLSLCRFYGGLFKLATDLSGRAERIDFTGSDYQIHTFTFAELRGETVHLYFSALPEDKVPYVNSVGEKYRIKQLLHQLPPHDNEVRYCNGLSDEEKKELRLFSAQRKREALGRGSIKQLPVNLPSSSMTCAGCCEPLSGGDIVVVAARAGPNVCWHPACFTCNVCKEQLVDLIYFWKDDLLYCGRHHAETLKPRCAACDEIILSDECTEAEGRAWHMKHFACFECDAKLGGRRYIMRDGRPFCLHCFDGMFAEYCETCGEPISVDQGQMTHEGQHWHATEECFCCATCLTSLLGRPFLPRRGAIYCSIACSKGEPPTPSDSNANTPVTPHQHLNKPKHTSGLYRRPSYNAYDASDSTVTSPQAHRPYKPMNNQDSTSDLSDYASPMSGRKVIKTHIQNTEALTRSPKSHQLSACISDDINIPRPSYQNIRAINHTGSLQRPTKKENVAIKRESSFQARDLVRPRNPNTISRDSSISGIHGMIMQQASILSNHQPFTTGSSGDMHHSPLANSGTYPNIRSSKSSTSSLSPRIQPKISKQNCDRERSDFPRSNSEVVNSRISTSVGSPKPMNRSASSGSSHSPRMGLKMAQHQPSPRKNHTAIEHQSLSSHSSGTSPNSPLLQHTPVAPTSSPVTDSIEGIPSEAVVHRGVDLVGAGLDRLVLERSLGRIIAEQGLHLIREATAGTGNVTIESLLQNPDILLNAASRQPLDLSALSDLNLDVLLTPQENTKRTDVPAHASMPDLSQHGDSSASSSPLTSPSTGSPVKSSISKKQRDRHNRSVRFDPSQVEGNSNHQQQTRNKRFPLFIIFWVCTNCFRSSSKRKIIS</sequence>
<dbReference type="FunFam" id="2.10.110.10:FF:000035">
    <property type="entry name" value="prickle-like protein 2 isoform X1"/>
    <property type="match status" value="1"/>
</dbReference>
<organism evidence="10 11">
    <name type="scientific">Meganyctiphanes norvegica</name>
    <name type="common">Northern krill</name>
    <name type="synonym">Thysanopoda norvegica</name>
    <dbReference type="NCBI Taxonomy" id="48144"/>
    <lineage>
        <taxon>Eukaryota</taxon>
        <taxon>Metazoa</taxon>
        <taxon>Ecdysozoa</taxon>
        <taxon>Arthropoda</taxon>
        <taxon>Crustacea</taxon>
        <taxon>Multicrustacea</taxon>
        <taxon>Malacostraca</taxon>
        <taxon>Eumalacostraca</taxon>
        <taxon>Eucarida</taxon>
        <taxon>Euphausiacea</taxon>
        <taxon>Euphausiidae</taxon>
        <taxon>Meganyctiphanes</taxon>
    </lineage>
</organism>
<accession>A0AAV2RK99</accession>
<dbReference type="Pfam" id="PF06297">
    <property type="entry name" value="PET"/>
    <property type="match status" value="1"/>
</dbReference>
<feature type="domain" description="LIM zinc-binding" evidence="8">
    <location>
        <begin position="158"/>
        <end position="222"/>
    </location>
</feature>
<keyword evidence="11" id="KW-1185">Reference proteome</keyword>
<dbReference type="CDD" id="cd09418">
    <property type="entry name" value="LIM2_Prickle"/>
    <property type="match status" value="1"/>
</dbReference>
<comment type="caution">
    <text evidence="10">The sequence shown here is derived from an EMBL/GenBank/DDBJ whole genome shotgun (WGS) entry which is preliminary data.</text>
</comment>
<dbReference type="CDD" id="cd09415">
    <property type="entry name" value="LIM1_Prickle"/>
    <property type="match status" value="1"/>
</dbReference>
<evidence type="ECO:0000256" key="3">
    <source>
        <dbReference type="ARBA" id="ARBA00022737"/>
    </source>
</evidence>
<dbReference type="PROSITE" id="PS51303">
    <property type="entry name" value="PET"/>
    <property type="match status" value="1"/>
</dbReference>
<dbReference type="InterPro" id="IPR010442">
    <property type="entry name" value="PET_domain"/>
</dbReference>
<evidence type="ECO:0000256" key="7">
    <source>
        <dbReference type="SAM" id="MobiDB-lite"/>
    </source>
</evidence>
<dbReference type="SMART" id="SM00132">
    <property type="entry name" value="LIM"/>
    <property type="match status" value="3"/>
</dbReference>